<dbReference type="AlphaFoldDB" id="A0AAN7KCX4"/>
<feature type="region of interest" description="Disordered" evidence="1">
    <location>
        <begin position="115"/>
        <end position="157"/>
    </location>
</feature>
<evidence type="ECO:0000313" key="2">
    <source>
        <dbReference type="EMBL" id="KAK4764895.1"/>
    </source>
</evidence>
<feature type="compositionally biased region" description="Polar residues" evidence="1">
    <location>
        <begin position="115"/>
        <end position="129"/>
    </location>
</feature>
<reference evidence="2 3" key="1">
    <citation type="journal article" date="2023" name="Hortic Res">
        <title>Pangenome of water caltrop reveals structural variations and asymmetric subgenome divergence after allopolyploidization.</title>
        <authorList>
            <person name="Zhang X."/>
            <person name="Chen Y."/>
            <person name="Wang L."/>
            <person name="Yuan Y."/>
            <person name="Fang M."/>
            <person name="Shi L."/>
            <person name="Lu R."/>
            <person name="Comes H.P."/>
            <person name="Ma Y."/>
            <person name="Chen Y."/>
            <person name="Huang G."/>
            <person name="Zhou Y."/>
            <person name="Zheng Z."/>
            <person name="Qiu Y."/>
        </authorList>
    </citation>
    <scope>NUCLEOTIDE SEQUENCE [LARGE SCALE GENOMIC DNA]</scope>
    <source>
        <strain evidence="2">F231</strain>
    </source>
</reference>
<proteinExistence type="predicted"/>
<dbReference type="PANTHER" id="PTHR33401">
    <property type="entry name" value="LIGHT-HARVESTING COMPLEX-LIKE PROTEIN OHP2, CHLOROPLASTIC"/>
    <property type="match status" value="1"/>
</dbReference>
<name>A0AAN7KCX4_TRANT</name>
<dbReference type="EMBL" id="JAXQNO010000023">
    <property type="protein sequence ID" value="KAK4764895.1"/>
    <property type="molecule type" value="Genomic_DNA"/>
</dbReference>
<sequence length="207" mass="23006">MRRPRRWKGDAAHEIQHLVVAVVASQALPLLDPSHEQPDIGRRFHCLDQQPAIEHHLFGCLPETSLLPSCKIQCPLICFCKQSPHICTSGPLRLQNVPQLPSGAVSVPNVSHQSSAKATASSEVQNGSPVVTARRNGDGFRSSLKKAPSERNGQRRKQVQWMDFLGKELVEIREYASSEVDNSDTEGNKNRSCVYVILQALKQRRSV</sequence>
<gene>
    <name evidence="2" type="ORF">SAY86_025985</name>
</gene>
<comment type="caution">
    <text evidence="2">The sequence shown here is derived from an EMBL/GenBank/DDBJ whole genome shotgun (WGS) entry which is preliminary data.</text>
</comment>
<evidence type="ECO:0000256" key="1">
    <source>
        <dbReference type="SAM" id="MobiDB-lite"/>
    </source>
</evidence>
<protein>
    <submittedName>
        <fullName evidence="2">Uncharacterized protein</fullName>
    </submittedName>
</protein>
<evidence type="ECO:0000313" key="3">
    <source>
        <dbReference type="Proteomes" id="UP001346149"/>
    </source>
</evidence>
<dbReference type="PANTHER" id="PTHR33401:SF19">
    <property type="entry name" value="(RAPE) HYPOTHETICAL PROTEIN"/>
    <property type="match status" value="1"/>
</dbReference>
<accession>A0AAN7KCX4</accession>
<dbReference type="Proteomes" id="UP001346149">
    <property type="component" value="Unassembled WGS sequence"/>
</dbReference>
<keyword evidence="3" id="KW-1185">Reference proteome</keyword>
<organism evidence="2 3">
    <name type="scientific">Trapa natans</name>
    <name type="common">Water chestnut</name>
    <dbReference type="NCBI Taxonomy" id="22666"/>
    <lineage>
        <taxon>Eukaryota</taxon>
        <taxon>Viridiplantae</taxon>
        <taxon>Streptophyta</taxon>
        <taxon>Embryophyta</taxon>
        <taxon>Tracheophyta</taxon>
        <taxon>Spermatophyta</taxon>
        <taxon>Magnoliopsida</taxon>
        <taxon>eudicotyledons</taxon>
        <taxon>Gunneridae</taxon>
        <taxon>Pentapetalae</taxon>
        <taxon>rosids</taxon>
        <taxon>malvids</taxon>
        <taxon>Myrtales</taxon>
        <taxon>Lythraceae</taxon>
        <taxon>Trapa</taxon>
    </lineage>
</organism>